<dbReference type="EMBL" id="PEJP01000008">
    <property type="protein sequence ID" value="RYO70910.1"/>
    <property type="molecule type" value="Genomic_DNA"/>
</dbReference>
<evidence type="ECO:0000256" key="1">
    <source>
        <dbReference type="SAM" id="SignalP"/>
    </source>
</evidence>
<organism evidence="2 3">
    <name type="scientific">Alternaria arborescens</name>
    <dbReference type="NCBI Taxonomy" id="156630"/>
    <lineage>
        <taxon>Eukaryota</taxon>
        <taxon>Fungi</taxon>
        <taxon>Dikarya</taxon>
        <taxon>Ascomycota</taxon>
        <taxon>Pezizomycotina</taxon>
        <taxon>Dothideomycetes</taxon>
        <taxon>Pleosporomycetidae</taxon>
        <taxon>Pleosporales</taxon>
        <taxon>Pleosporineae</taxon>
        <taxon>Pleosporaceae</taxon>
        <taxon>Alternaria</taxon>
        <taxon>Alternaria sect. Alternaria</taxon>
    </lineage>
</organism>
<name>A0A4Q4SJP2_9PLEO</name>
<sequence>MRLLNLILSSVFTIYVVAAPTGSELRSPLTVPVPGSTTYDADVAVAVAYARSQPSFHTVKVSATTPRQRMCGEYKPANRPGSEFVYSTGGLLCAETEHGEEMERFTNYHCGICMAFDESQCQGNLIGYWGPATPPMELPGDKSHWAHGGKSYWCI</sequence>
<evidence type="ECO:0000313" key="2">
    <source>
        <dbReference type="EMBL" id="RYO70910.1"/>
    </source>
</evidence>
<dbReference type="OrthoDB" id="3685541at2759"/>
<comment type="caution">
    <text evidence="2">The sequence shown here is derived from an EMBL/GenBank/DDBJ whole genome shotgun (WGS) entry which is preliminary data.</text>
</comment>
<reference evidence="3" key="1">
    <citation type="journal article" date="2019" name="bioRxiv">
        <title>Genomics, evolutionary history and diagnostics of the Alternaria alternata species group including apple and Asian pear pathotypes.</title>
        <authorList>
            <person name="Armitage A.D."/>
            <person name="Cockerton H.M."/>
            <person name="Sreenivasaprasad S."/>
            <person name="Woodhall J.W."/>
            <person name="Lane C.R."/>
            <person name="Harrison R.J."/>
            <person name="Clarkson J.P."/>
        </authorList>
    </citation>
    <scope>NUCLEOTIDE SEQUENCE [LARGE SCALE GENOMIC DNA]</scope>
    <source>
        <strain evidence="3">RGR 97.0016</strain>
    </source>
</reference>
<keyword evidence="1" id="KW-0732">Signal</keyword>
<accession>A0A4Q4SJP2</accession>
<dbReference type="Proteomes" id="UP000293823">
    <property type="component" value="Unassembled WGS sequence"/>
</dbReference>
<feature type="signal peptide" evidence="1">
    <location>
        <begin position="1"/>
        <end position="18"/>
    </location>
</feature>
<dbReference type="AlphaFoldDB" id="A0A4Q4SJP2"/>
<proteinExistence type="predicted"/>
<feature type="chain" id="PRO_5020503863" evidence="1">
    <location>
        <begin position="19"/>
        <end position="155"/>
    </location>
</feature>
<protein>
    <submittedName>
        <fullName evidence="2">Uncharacterized protein</fullName>
    </submittedName>
</protein>
<gene>
    <name evidence="2" type="ORF">AA0113_g2544</name>
</gene>
<evidence type="ECO:0000313" key="3">
    <source>
        <dbReference type="Proteomes" id="UP000293823"/>
    </source>
</evidence>
<keyword evidence="3" id="KW-1185">Reference proteome</keyword>